<dbReference type="AlphaFoldDB" id="A0A0V1KR90"/>
<dbReference type="OrthoDB" id="10431384at2759"/>
<evidence type="ECO:0000313" key="1">
    <source>
        <dbReference type="EMBL" id="KRZ49429.1"/>
    </source>
</evidence>
<protein>
    <submittedName>
        <fullName evidence="1">Uncharacterized protein</fullName>
    </submittedName>
</protein>
<proteinExistence type="predicted"/>
<dbReference type="Proteomes" id="UP000054721">
    <property type="component" value="Unassembled WGS sequence"/>
</dbReference>
<gene>
    <name evidence="1" type="ORF">T02_12260</name>
</gene>
<reference evidence="1 2" key="1">
    <citation type="submission" date="2015-05" db="EMBL/GenBank/DDBJ databases">
        <title>Evolution of Trichinella species and genotypes.</title>
        <authorList>
            <person name="Korhonen P.K."/>
            <person name="Edoardo P."/>
            <person name="Giuseppe L.R."/>
            <person name="Gasser R.B."/>
        </authorList>
    </citation>
    <scope>NUCLEOTIDE SEQUENCE [LARGE SCALE GENOMIC DNA]</scope>
    <source>
        <strain evidence="1">ISS10</strain>
    </source>
</reference>
<name>A0A0V1KR90_9BILA</name>
<accession>A0A0V1KR90</accession>
<comment type="caution">
    <text evidence="1">The sequence shown here is derived from an EMBL/GenBank/DDBJ whole genome shotgun (WGS) entry which is preliminary data.</text>
</comment>
<sequence>MFCKVFENGIIWPFRREIVAVKVISALDLIVITDRMKGRNELRKFQECCGMNKQIYTSKTSGKHLYEHYSLYEMN</sequence>
<organism evidence="1 2">
    <name type="scientific">Trichinella nativa</name>
    <dbReference type="NCBI Taxonomy" id="6335"/>
    <lineage>
        <taxon>Eukaryota</taxon>
        <taxon>Metazoa</taxon>
        <taxon>Ecdysozoa</taxon>
        <taxon>Nematoda</taxon>
        <taxon>Enoplea</taxon>
        <taxon>Dorylaimia</taxon>
        <taxon>Trichinellida</taxon>
        <taxon>Trichinellidae</taxon>
        <taxon>Trichinella</taxon>
    </lineage>
</organism>
<keyword evidence="2" id="KW-1185">Reference proteome</keyword>
<evidence type="ECO:0000313" key="2">
    <source>
        <dbReference type="Proteomes" id="UP000054721"/>
    </source>
</evidence>
<dbReference type="EMBL" id="JYDW01000314">
    <property type="protein sequence ID" value="KRZ49429.1"/>
    <property type="molecule type" value="Genomic_DNA"/>
</dbReference>